<evidence type="ECO:0000313" key="2">
    <source>
        <dbReference type="RefSeq" id="XP_022335490.1"/>
    </source>
</evidence>
<gene>
    <name evidence="2" type="primary">LOC111132101</name>
</gene>
<reference evidence="2" key="1">
    <citation type="submission" date="2025-08" db="UniProtKB">
        <authorList>
            <consortium name="RefSeq"/>
        </authorList>
    </citation>
    <scope>IDENTIFICATION</scope>
    <source>
        <tissue evidence="2">Whole sample</tissue>
    </source>
</reference>
<keyword evidence="1" id="KW-1185">Reference proteome</keyword>
<name>A0A8B8E5N4_CRAVI</name>
<protein>
    <submittedName>
        <fullName evidence="2">Uncharacterized protein LOC111132101</fullName>
    </submittedName>
</protein>
<organism evidence="1 2">
    <name type="scientific">Crassostrea virginica</name>
    <name type="common">Eastern oyster</name>
    <dbReference type="NCBI Taxonomy" id="6565"/>
    <lineage>
        <taxon>Eukaryota</taxon>
        <taxon>Metazoa</taxon>
        <taxon>Spiralia</taxon>
        <taxon>Lophotrochozoa</taxon>
        <taxon>Mollusca</taxon>
        <taxon>Bivalvia</taxon>
        <taxon>Autobranchia</taxon>
        <taxon>Pteriomorphia</taxon>
        <taxon>Ostreida</taxon>
        <taxon>Ostreoidea</taxon>
        <taxon>Ostreidae</taxon>
        <taxon>Crassostrea</taxon>
    </lineage>
</organism>
<proteinExistence type="predicted"/>
<dbReference type="GeneID" id="111132101"/>
<dbReference type="RefSeq" id="XP_022335490.1">
    <property type="nucleotide sequence ID" value="XM_022479782.1"/>
</dbReference>
<dbReference type="AlphaFoldDB" id="A0A8B8E5N4"/>
<evidence type="ECO:0000313" key="1">
    <source>
        <dbReference type="Proteomes" id="UP000694844"/>
    </source>
</evidence>
<dbReference type="OrthoDB" id="10641954at2759"/>
<sequence>MYRKTKRDKLMLTSSSSLLSSSKRALSQTPNSETQLKNPTARITAVKIECKKRCPTNFELMQPAETEDLPDVSPSVRFGHLGEVLHGRVEIFGQHNVGKDTLISKLLLRRPDIEERNFDYLATDSKYVALSLKNMEQMFQKATPTSWRVVAPPRSPMSVWSCFPC</sequence>
<accession>A0A8B8E5N4</accession>
<dbReference type="KEGG" id="cvn:111132101"/>
<dbReference type="Proteomes" id="UP000694844">
    <property type="component" value="Chromosome 5"/>
</dbReference>